<evidence type="ECO:0000256" key="5">
    <source>
        <dbReference type="ARBA" id="ARBA00022824"/>
    </source>
</evidence>
<comment type="caution">
    <text evidence="9">Lacks conserved residue(s) required for the propagation of feature annotation.</text>
</comment>
<evidence type="ECO:0000256" key="1">
    <source>
        <dbReference type="ARBA" id="ARBA00004477"/>
    </source>
</evidence>
<dbReference type="GO" id="GO:0006488">
    <property type="term" value="P:dolichol-linked oligosaccharide biosynthetic process"/>
    <property type="evidence" value="ECO:0007669"/>
    <property type="project" value="InterPro"/>
</dbReference>
<evidence type="ECO:0000313" key="10">
    <source>
        <dbReference type="EMBL" id="CAD9230048.1"/>
    </source>
</evidence>
<comment type="pathway">
    <text evidence="2">Protein modification; protein glycosylation.</text>
</comment>
<evidence type="ECO:0000256" key="4">
    <source>
        <dbReference type="ARBA" id="ARBA00022692"/>
    </source>
</evidence>
<comment type="similarity">
    <text evidence="3 9">Belongs to the RFT1 family.</text>
</comment>
<evidence type="ECO:0000256" key="9">
    <source>
        <dbReference type="RuleBase" id="RU365067"/>
    </source>
</evidence>
<dbReference type="GO" id="GO:0034203">
    <property type="term" value="P:glycolipid translocation"/>
    <property type="evidence" value="ECO:0007669"/>
    <property type="project" value="TreeGrafter"/>
</dbReference>
<dbReference type="AlphaFoldDB" id="A0A7S1TAB8"/>
<dbReference type="InterPro" id="IPR007594">
    <property type="entry name" value="RFT1"/>
</dbReference>
<sequence length="259" mass="28783">MEPMEDQCFAFMSHSARDLERRSATEQRSVQLGVRRVFSLALKASLSFTLLLSFLGPSYSYVFLRFVYGREWADHSSASILLSAYFVYLVAMSVNGICEATFNGTLGGPEFQRYGKFTLLLSLVYLSLSAFLSRWLGPVGLIVANALNMIIRVSYCLRQLSRSGFVDLTNFSQIRPKKWSLATLIMGSLMSSVSGHKLAVALTSSYTSLKTQLCWGVIHLLVGGCSVIIYAICIWVTDSKFVEDVRRIVSPRTRSSSGS</sequence>
<feature type="transmembrane region" description="Helical" evidence="9">
    <location>
        <begin position="179"/>
        <end position="196"/>
    </location>
</feature>
<dbReference type="EMBL" id="HBGH01004206">
    <property type="protein sequence ID" value="CAD9230048.1"/>
    <property type="molecule type" value="Transcribed_RNA"/>
</dbReference>
<evidence type="ECO:0000256" key="3">
    <source>
        <dbReference type="ARBA" id="ARBA00010288"/>
    </source>
</evidence>
<feature type="transmembrane region" description="Helical" evidence="9">
    <location>
        <begin position="139"/>
        <end position="158"/>
    </location>
</feature>
<name>A0A7S1TAB8_9RHOD</name>
<feature type="transmembrane region" description="Helical" evidence="9">
    <location>
        <begin position="216"/>
        <end position="237"/>
    </location>
</feature>
<proteinExistence type="inferred from homology"/>
<keyword evidence="5" id="KW-0256">Endoplasmic reticulum</keyword>
<protein>
    <recommendedName>
        <fullName evidence="9">Protein RFT1 homolog</fullName>
    </recommendedName>
</protein>
<feature type="transmembrane region" description="Helical" evidence="9">
    <location>
        <begin position="37"/>
        <end position="60"/>
    </location>
</feature>
<accession>A0A7S1TAB8</accession>
<dbReference type="Pfam" id="PF04506">
    <property type="entry name" value="Rft-1"/>
    <property type="match status" value="1"/>
</dbReference>
<comment type="function">
    <text evidence="8 9">Intramembrane glycolipid transporter that operates in the biosynthetic pathway of dolichol-linked oligosaccharides, the glycan precursors employed in protein asparagine (N)-glycosylation. The sequential addition of sugars to dolichol pyrophosphate produces dolichol-linked oligosaccharides containing fourteen sugars, including two GlcNAcs, nine mannoses and three glucoses. Once assembled, the oligosaccharide is transferred from the lipid to nascent proteins by oligosaccharyltransferases. The assembly of dolichol-linked oligosaccharides begins on the cytosolic side of the endoplasmic reticulum membrane and finishes in its lumen. RFT1 could mediate the translocation of the cytosolically oriented intermediate DolPP-GlcNAc2Man5, produced by ALG11, into the ER lumen where dolichol-linked oligosaccharides assembly continues. However, the intramembrane lipid transporter activity could not be confirmed in vitro.</text>
</comment>
<feature type="transmembrane region" description="Helical" evidence="9">
    <location>
        <begin position="80"/>
        <end position="102"/>
    </location>
</feature>
<keyword evidence="4 9" id="KW-0812">Transmembrane</keyword>
<organism evidence="10">
    <name type="scientific">Compsopogon caeruleus</name>
    <dbReference type="NCBI Taxonomy" id="31354"/>
    <lineage>
        <taxon>Eukaryota</taxon>
        <taxon>Rhodophyta</taxon>
        <taxon>Compsopogonophyceae</taxon>
        <taxon>Compsopogonales</taxon>
        <taxon>Compsopogonaceae</taxon>
        <taxon>Compsopogon</taxon>
    </lineage>
</organism>
<evidence type="ECO:0000256" key="8">
    <source>
        <dbReference type="ARBA" id="ARBA00045912"/>
    </source>
</evidence>
<evidence type="ECO:0000256" key="7">
    <source>
        <dbReference type="ARBA" id="ARBA00023136"/>
    </source>
</evidence>
<keyword evidence="6 9" id="KW-1133">Transmembrane helix</keyword>
<gene>
    <name evidence="10" type="ORF">CCAE0312_LOCUS2333</name>
</gene>
<dbReference type="PANTHER" id="PTHR13117:SF5">
    <property type="entry name" value="PROTEIN RFT1 HOMOLOG"/>
    <property type="match status" value="1"/>
</dbReference>
<dbReference type="PANTHER" id="PTHR13117">
    <property type="entry name" value="ENDOPLASMIC RETICULUM MULTISPAN TRANSMEMBRANE PROTEIN-RELATED"/>
    <property type="match status" value="1"/>
</dbReference>
<evidence type="ECO:0000256" key="2">
    <source>
        <dbReference type="ARBA" id="ARBA00004922"/>
    </source>
</evidence>
<evidence type="ECO:0000256" key="6">
    <source>
        <dbReference type="ARBA" id="ARBA00022989"/>
    </source>
</evidence>
<dbReference type="GO" id="GO:0005789">
    <property type="term" value="C:endoplasmic reticulum membrane"/>
    <property type="evidence" value="ECO:0007669"/>
    <property type="project" value="UniProtKB-SubCell"/>
</dbReference>
<reference evidence="10" key="1">
    <citation type="submission" date="2021-01" db="EMBL/GenBank/DDBJ databases">
        <authorList>
            <person name="Corre E."/>
            <person name="Pelletier E."/>
            <person name="Niang G."/>
            <person name="Scheremetjew M."/>
            <person name="Finn R."/>
            <person name="Kale V."/>
            <person name="Holt S."/>
            <person name="Cochrane G."/>
            <person name="Meng A."/>
            <person name="Brown T."/>
            <person name="Cohen L."/>
        </authorList>
    </citation>
    <scope>NUCLEOTIDE SEQUENCE</scope>
    <source>
        <strain evidence="10">SAG 36.94</strain>
    </source>
</reference>
<comment type="subcellular location">
    <subcellularLocation>
        <location evidence="1 9">Endoplasmic reticulum membrane</location>
        <topology evidence="1 9">Multi-pass membrane protein</topology>
    </subcellularLocation>
</comment>
<keyword evidence="7 9" id="KW-0472">Membrane</keyword>